<dbReference type="SFLD" id="SFLDS00036">
    <property type="entry name" value="Aromatic_Prenyltransferase"/>
    <property type="match status" value="1"/>
</dbReference>
<evidence type="ECO:0000313" key="5">
    <source>
        <dbReference type="Proteomes" id="UP000199515"/>
    </source>
</evidence>
<comment type="similarity">
    <text evidence="1">Belongs to the aromatic prenyltransferase family.</text>
</comment>
<gene>
    <name evidence="4" type="ORF">SAMN05421504_105544</name>
</gene>
<dbReference type="AlphaFoldDB" id="A0A1H3JUI3"/>
<evidence type="ECO:0000256" key="2">
    <source>
        <dbReference type="ARBA" id="ARBA00022602"/>
    </source>
</evidence>
<organism evidence="4 5">
    <name type="scientific">Amycolatopsis xylanica</name>
    <dbReference type="NCBI Taxonomy" id="589385"/>
    <lineage>
        <taxon>Bacteria</taxon>
        <taxon>Bacillati</taxon>
        <taxon>Actinomycetota</taxon>
        <taxon>Actinomycetes</taxon>
        <taxon>Pseudonocardiales</taxon>
        <taxon>Pseudonocardiaceae</taxon>
        <taxon>Amycolatopsis</taxon>
    </lineage>
</organism>
<dbReference type="SUPFAM" id="SSF143492">
    <property type="entry name" value="Prenyltransferase-like"/>
    <property type="match status" value="1"/>
</dbReference>
<evidence type="ECO:0000256" key="1">
    <source>
        <dbReference type="ARBA" id="ARBA00005368"/>
    </source>
</evidence>
<dbReference type="SFLD" id="SFLDG01163">
    <property type="entry name" value="II"/>
    <property type="match status" value="1"/>
</dbReference>
<sequence>MTFMSPIEQLYRDIEHLADALGAVCERDRVMPCLAAFSEGFAGTGLAFRTTTKAGGTPELSYRYTGFGGPSPDPYPIALRHGLLPAPDGLVDKAHQDIARRLPVDLWGADFGTTTGIEKIYATFGVGDAQPVPRIAALPSMPIAIDAEAGFFARYGLGDVGLMAVDVRSRTVNLYFHPAPGTLTPGIVARMLGDLELAIPADEAVVRRCADAFSVYFTFSWASPRIERVCFPLFVSARELAPLTQNPILTAFAEHAPFEAGPRYFVHAAAMTPVGYYFKLENIYRYYAGEFWDSMAKAVPHWREPALKDS</sequence>
<dbReference type="InterPro" id="IPR020965">
    <property type="entry name" value="Prenyltransferase_CloQ"/>
</dbReference>
<protein>
    <submittedName>
        <fullName evidence="4">Aromatic prenyltransferase Orf2</fullName>
    </submittedName>
</protein>
<accession>A0A1H3JUI3</accession>
<dbReference type="EMBL" id="FNON01000005">
    <property type="protein sequence ID" value="SDY43541.1"/>
    <property type="molecule type" value="Genomic_DNA"/>
</dbReference>
<dbReference type="GO" id="GO:0004659">
    <property type="term" value="F:prenyltransferase activity"/>
    <property type="evidence" value="ECO:0007669"/>
    <property type="project" value="UniProtKB-KW"/>
</dbReference>
<evidence type="ECO:0000256" key="3">
    <source>
        <dbReference type="ARBA" id="ARBA00022679"/>
    </source>
</evidence>
<keyword evidence="2" id="KW-0637">Prenyltransferase</keyword>
<name>A0A1H3JUI3_9PSEU</name>
<reference evidence="4 5" key="1">
    <citation type="submission" date="2016-10" db="EMBL/GenBank/DDBJ databases">
        <authorList>
            <person name="de Groot N.N."/>
        </authorList>
    </citation>
    <scope>NUCLEOTIDE SEQUENCE [LARGE SCALE GENOMIC DNA]</scope>
    <source>
        <strain evidence="4 5">CPCC 202699</strain>
    </source>
</reference>
<dbReference type="Pfam" id="PF11468">
    <property type="entry name" value="PTase_Orf2"/>
    <property type="match status" value="1"/>
</dbReference>
<evidence type="ECO:0000313" key="4">
    <source>
        <dbReference type="EMBL" id="SDY43541.1"/>
    </source>
</evidence>
<dbReference type="Proteomes" id="UP000199515">
    <property type="component" value="Unassembled WGS sequence"/>
</dbReference>
<keyword evidence="3 4" id="KW-0808">Transferase</keyword>
<dbReference type="OrthoDB" id="4515750at2"/>
<keyword evidence="5" id="KW-1185">Reference proteome</keyword>
<dbReference type="InterPro" id="IPR036239">
    <property type="entry name" value="PrenylTrfase-like_sf"/>
</dbReference>
<dbReference type="RefSeq" id="WP_091292840.1">
    <property type="nucleotide sequence ID" value="NZ_FNON01000005.1"/>
</dbReference>
<proteinExistence type="inferred from homology"/>
<dbReference type="STRING" id="589385.SAMN05421504_105544"/>
<dbReference type="InterPro" id="IPR033964">
    <property type="entry name" value="ABBA"/>
</dbReference>